<dbReference type="InterPro" id="IPR037053">
    <property type="entry name" value="Phage_tail_collar_dom_sf"/>
</dbReference>
<keyword evidence="2" id="KW-0945">Host-virus interaction</keyword>
<evidence type="ECO:0000256" key="2">
    <source>
        <dbReference type="ARBA" id="ARBA00022804"/>
    </source>
</evidence>
<dbReference type="InterPro" id="IPR011083">
    <property type="entry name" value="Phage_tail_collar_dom"/>
</dbReference>
<feature type="domain" description="Phage tail fibre protein N-terminal" evidence="4">
    <location>
        <begin position="3"/>
        <end position="139"/>
    </location>
</feature>
<dbReference type="Pfam" id="PF07484">
    <property type="entry name" value="Collar"/>
    <property type="match status" value="1"/>
</dbReference>
<dbReference type="Pfam" id="PF12571">
    <property type="entry name" value="Phage_tail_fib"/>
    <property type="match status" value="1"/>
</dbReference>
<dbReference type="PANTHER" id="PTHR35191">
    <property type="entry name" value="PROPHAGE SIDE TAIL FIBER PROTEIN HOMOLOG STFQ-RELATED"/>
    <property type="match status" value="1"/>
</dbReference>
<keyword evidence="1" id="KW-0946">Virion</keyword>
<evidence type="ECO:0000259" key="3">
    <source>
        <dbReference type="Pfam" id="PF07484"/>
    </source>
</evidence>
<dbReference type="Proteomes" id="UP001431754">
    <property type="component" value="Segment"/>
</dbReference>
<dbReference type="EMBL" id="OQ851295">
    <property type="protein sequence ID" value="WJZ70007.1"/>
    <property type="molecule type" value="Genomic_DNA"/>
</dbReference>
<dbReference type="CDD" id="cd19958">
    <property type="entry name" value="pyocin_knob"/>
    <property type="match status" value="2"/>
</dbReference>
<gene>
    <name evidence="5" type="ORF">PVP_XSN000028</name>
</gene>
<dbReference type="SUPFAM" id="SSF88874">
    <property type="entry name" value="Receptor-binding domain of short tail fibre protein gp12"/>
    <property type="match status" value="1"/>
</dbReference>
<evidence type="ECO:0000256" key="1">
    <source>
        <dbReference type="ARBA" id="ARBA00022672"/>
    </source>
</evidence>
<feature type="domain" description="Phage tail collar" evidence="3">
    <location>
        <begin position="385"/>
        <end position="436"/>
    </location>
</feature>
<evidence type="ECO:0000313" key="5">
    <source>
        <dbReference type="EMBL" id="WJZ70007.1"/>
    </source>
</evidence>
<dbReference type="InterPro" id="IPR022225">
    <property type="entry name" value="Phage_tail_fibre_N"/>
</dbReference>
<dbReference type="GO" id="GO:0098024">
    <property type="term" value="C:virus tail, fiber"/>
    <property type="evidence" value="ECO:0007669"/>
    <property type="project" value="UniProtKB-KW"/>
</dbReference>
<name>A0AAX3Y3M1_9CAUD</name>
<evidence type="ECO:0000313" key="6">
    <source>
        <dbReference type="Proteomes" id="UP001431754"/>
    </source>
</evidence>
<reference evidence="5" key="1">
    <citation type="submission" date="2023-04" db="EMBL/GenBank/DDBJ databases">
        <title>Virulent bacteriophage PVP-XSN from an Vibrio parahaemolyticus isolate: Characterization and complete genome sequence.</title>
        <authorList>
            <person name="Qi T."/>
            <person name="Lyu S."/>
            <person name="Liu L."/>
            <person name="Guo Q."/>
            <person name="Shen W."/>
            <person name="Han M."/>
            <person name="Xiong F."/>
            <person name="Lou B."/>
            <person name="Xu H."/>
        </authorList>
    </citation>
    <scope>NUCLEOTIDE SEQUENCE</scope>
</reference>
<dbReference type="Gene3D" id="3.90.1340.10">
    <property type="entry name" value="Phage tail collar domain"/>
    <property type="match status" value="1"/>
</dbReference>
<keyword evidence="1" id="KW-1230">Viral tail fiber protein</keyword>
<organism evidence="5 6">
    <name type="scientific">Vibrio phage PVP-XSN</name>
    <dbReference type="NCBI Taxonomy" id="3056214"/>
    <lineage>
        <taxon>Viruses</taxon>
        <taxon>Duplodnaviria</taxon>
        <taxon>Heunggongvirae</taxon>
        <taxon>Uroviricota</taxon>
        <taxon>Caudoviricetes</taxon>
    </lineage>
</organism>
<accession>A0AAX3Y3M1</accession>
<dbReference type="GO" id="GO:0019062">
    <property type="term" value="P:virion attachment to host cell"/>
    <property type="evidence" value="ECO:0007669"/>
    <property type="project" value="UniProtKB-KW"/>
</dbReference>
<keyword evidence="2" id="KW-1160">Virus entry into host cell</keyword>
<keyword evidence="2" id="KW-1161">Viral attachment to host cell</keyword>
<evidence type="ECO:0000259" key="4">
    <source>
        <dbReference type="Pfam" id="PF12571"/>
    </source>
</evidence>
<protein>
    <submittedName>
        <fullName evidence="5">Tail fiber protein</fullName>
    </submittedName>
</protein>
<keyword evidence="1" id="KW-1227">Viral tail protein</keyword>
<dbReference type="PANTHER" id="PTHR35191:SF1">
    <property type="entry name" value="PROPHAGE SIDE TAIL FIBER PROTEIN HOMOLOG STFQ-RELATED"/>
    <property type="match status" value="1"/>
</dbReference>
<dbReference type="InterPro" id="IPR051934">
    <property type="entry name" value="Phage_Tail_Fiber_Structural"/>
</dbReference>
<proteinExistence type="predicted"/>
<sequence length="517" mass="55436">MGSTLTTIGRSKLASATPENQLNVTEIAVGDGNGGYPPISPSTTSLSNEVWRGNVSLPIRTDDDLVIIFEGSIPANIGGFVVREVGIFDDAGDLIAIGTTSEIEKPDLSSGSSVALTVRLHVLLDNASQVTLMFNDTTTIDHAGLGNRSAADSHPASAISTGALPDIGANAESDAQAVLALLKSGAIKRHQSSLSDSTTDRLLLTGAFGLGGEAIVSSDWNAITKSGFYTNSNQSQPELPSTQAYMMMVHINNGNYSSQICMRSNSDDPQTWRRSKQAGVWGGWVELQDDGYREITDANQALKSGLYSLPFSSGNNAPIENSGTLIVVQGGQNQNYISQTFIQSNETDEERIFVRHKKLSSWTSWVELHHSGNNDEVGFVKYAITTVTPTGRYIKANGAAVSRTAYAELFAKIGTFWGVGDGSTTFNVPDLRGEFIRTWDDGRGVDSGRSFGTWQADELKSHTHNVQTYSTDTSNNGNYVDSGDENVPSGFENNAALATGGVETRPRNIALIAWIRY</sequence>